<reference evidence="1" key="1">
    <citation type="submission" date="2021-02" db="EMBL/GenBank/DDBJ databases">
        <authorList>
            <consortium name="DOE Joint Genome Institute"/>
            <person name="Ahrendt S."/>
            <person name="Looney B.P."/>
            <person name="Miyauchi S."/>
            <person name="Morin E."/>
            <person name="Drula E."/>
            <person name="Courty P.E."/>
            <person name="Chicoki N."/>
            <person name="Fauchery L."/>
            <person name="Kohler A."/>
            <person name="Kuo A."/>
            <person name="Labutti K."/>
            <person name="Pangilinan J."/>
            <person name="Lipzen A."/>
            <person name="Riley R."/>
            <person name="Andreopoulos W."/>
            <person name="He G."/>
            <person name="Johnson J."/>
            <person name="Barry K.W."/>
            <person name="Grigoriev I.V."/>
            <person name="Nagy L."/>
            <person name="Hibbett D."/>
            <person name="Henrissat B."/>
            <person name="Matheny P.B."/>
            <person name="Labbe J."/>
            <person name="Martin F."/>
        </authorList>
    </citation>
    <scope>NUCLEOTIDE SEQUENCE</scope>
    <source>
        <strain evidence="1">EC-137</strain>
    </source>
</reference>
<comment type="caution">
    <text evidence="1">The sequence shown here is derived from an EMBL/GenBank/DDBJ whole genome shotgun (WGS) entry which is preliminary data.</text>
</comment>
<organism evidence="1 2">
    <name type="scientific">Vararia minispora EC-137</name>
    <dbReference type="NCBI Taxonomy" id="1314806"/>
    <lineage>
        <taxon>Eukaryota</taxon>
        <taxon>Fungi</taxon>
        <taxon>Dikarya</taxon>
        <taxon>Basidiomycota</taxon>
        <taxon>Agaricomycotina</taxon>
        <taxon>Agaricomycetes</taxon>
        <taxon>Russulales</taxon>
        <taxon>Lachnocladiaceae</taxon>
        <taxon>Vararia</taxon>
    </lineage>
</organism>
<evidence type="ECO:0000313" key="1">
    <source>
        <dbReference type="EMBL" id="KAI0026574.1"/>
    </source>
</evidence>
<gene>
    <name evidence="1" type="ORF">K488DRAFT_92287</name>
</gene>
<reference evidence="1" key="2">
    <citation type="journal article" date="2022" name="New Phytol.">
        <title>Evolutionary transition to the ectomycorrhizal habit in the genomes of a hyperdiverse lineage of mushroom-forming fungi.</title>
        <authorList>
            <person name="Looney B."/>
            <person name="Miyauchi S."/>
            <person name="Morin E."/>
            <person name="Drula E."/>
            <person name="Courty P.E."/>
            <person name="Kohler A."/>
            <person name="Kuo A."/>
            <person name="LaButti K."/>
            <person name="Pangilinan J."/>
            <person name="Lipzen A."/>
            <person name="Riley R."/>
            <person name="Andreopoulos W."/>
            <person name="He G."/>
            <person name="Johnson J."/>
            <person name="Nolan M."/>
            <person name="Tritt A."/>
            <person name="Barry K.W."/>
            <person name="Grigoriev I.V."/>
            <person name="Nagy L.G."/>
            <person name="Hibbett D."/>
            <person name="Henrissat B."/>
            <person name="Matheny P.B."/>
            <person name="Labbe J."/>
            <person name="Martin F.M."/>
        </authorList>
    </citation>
    <scope>NUCLEOTIDE SEQUENCE</scope>
    <source>
        <strain evidence="1">EC-137</strain>
    </source>
</reference>
<proteinExistence type="predicted"/>
<dbReference type="EMBL" id="MU274376">
    <property type="protein sequence ID" value="KAI0026574.1"/>
    <property type="molecule type" value="Genomic_DNA"/>
</dbReference>
<protein>
    <submittedName>
        <fullName evidence="1">Uncharacterized protein</fullName>
    </submittedName>
</protein>
<accession>A0ACB8Q488</accession>
<name>A0ACB8Q488_9AGAM</name>
<keyword evidence="2" id="KW-1185">Reference proteome</keyword>
<dbReference type="Proteomes" id="UP000814128">
    <property type="component" value="Unassembled WGS sequence"/>
</dbReference>
<sequence length="63" mass="6776">MTSSFVCCSLLAGALDSTIAVHISSLPSLALDLVPDPPSLPGVEQPRLDLCFHYHHGMRPPYT</sequence>
<evidence type="ECO:0000313" key="2">
    <source>
        <dbReference type="Proteomes" id="UP000814128"/>
    </source>
</evidence>